<evidence type="ECO:0000313" key="2">
    <source>
        <dbReference type="Proteomes" id="UP000199045"/>
    </source>
</evidence>
<accession>A0A1G7H0C7</accession>
<dbReference type="Proteomes" id="UP000199045">
    <property type="component" value="Unassembled WGS sequence"/>
</dbReference>
<dbReference type="STRING" id="104663.SAMN04488121_101246"/>
<reference evidence="1 2" key="1">
    <citation type="submission" date="2016-10" db="EMBL/GenBank/DDBJ databases">
        <authorList>
            <person name="de Groot N.N."/>
        </authorList>
    </citation>
    <scope>NUCLEOTIDE SEQUENCE [LARGE SCALE GENOMIC DNA]</scope>
    <source>
        <strain evidence="1 2">DSM 527</strain>
    </source>
</reference>
<organism evidence="1 2">
    <name type="scientific">Chitinophaga filiformis</name>
    <name type="common">Myxococcus filiformis</name>
    <name type="synonym">Flexibacter filiformis</name>
    <dbReference type="NCBI Taxonomy" id="104663"/>
    <lineage>
        <taxon>Bacteria</taxon>
        <taxon>Pseudomonadati</taxon>
        <taxon>Bacteroidota</taxon>
        <taxon>Chitinophagia</taxon>
        <taxon>Chitinophagales</taxon>
        <taxon>Chitinophagaceae</taxon>
        <taxon>Chitinophaga</taxon>
    </lineage>
</organism>
<protein>
    <submittedName>
        <fullName evidence="1">Uncharacterized protein</fullName>
    </submittedName>
</protein>
<proteinExistence type="predicted"/>
<dbReference type="AlphaFoldDB" id="A0A1G7H0C7"/>
<dbReference type="EMBL" id="FNBN01000001">
    <property type="protein sequence ID" value="SDE93858.1"/>
    <property type="molecule type" value="Genomic_DNA"/>
</dbReference>
<sequence length="83" mass="9518">MHFKLLFQAALIVLSIVPASGQLRSSIAKENITFSVINPGRVMRINLQEPLKITAVIWKQQHLPFEKKDKNSYLLTFPQELTQ</sequence>
<evidence type="ECO:0000313" key="1">
    <source>
        <dbReference type="EMBL" id="SDE93858.1"/>
    </source>
</evidence>
<gene>
    <name evidence="1" type="ORF">SAMN04488121_101246</name>
</gene>
<dbReference type="RefSeq" id="WP_089828412.1">
    <property type="nucleotide sequence ID" value="NZ_FNBN01000001.1"/>
</dbReference>
<name>A0A1G7H0C7_CHIFI</name>